<reference evidence="4" key="1">
    <citation type="submission" date="2024-01" db="EMBL/GenBank/DDBJ databases">
        <authorList>
            <person name="Webb A."/>
        </authorList>
    </citation>
    <scope>NUCLEOTIDE SEQUENCE</scope>
    <source>
        <strain evidence="4">Pm1</strain>
    </source>
</reference>
<protein>
    <recommendedName>
        <fullName evidence="6">ABC transmembrane type-1 domain-containing protein</fullName>
    </recommendedName>
</protein>
<keyword evidence="2" id="KW-1133">Transmembrane helix</keyword>
<dbReference type="Gene3D" id="1.20.1560.10">
    <property type="entry name" value="ABC transporter type 1, transmembrane domain"/>
    <property type="match status" value="1"/>
</dbReference>
<comment type="caution">
    <text evidence="4">The sequence shown here is derived from an EMBL/GenBank/DDBJ whole genome shotgun (WGS) entry which is preliminary data.</text>
</comment>
<dbReference type="GO" id="GO:0005524">
    <property type="term" value="F:ATP binding"/>
    <property type="evidence" value="ECO:0007669"/>
    <property type="project" value="InterPro"/>
</dbReference>
<dbReference type="Proteomes" id="UP001162060">
    <property type="component" value="Unassembled WGS sequence"/>
</dbReference>
<evidence type="ECO:0000313" key="5">
    <source>
        <dbReference type="Proteomes" id="UP001162060"/>
    </source>
</evidence>
<dbReference type="AlphaFoldDB" id="A0AAV1T6D2"/>
<evidence type="ECO:0000313" key="4">
    <source>
        <dbReference type="EMBL" id="CAK7904562.1"/>
    </source>
</evidence>
<gene>
    <name evidence="4" type="ORF">PM001_LOCUS2935</name>
</gene>
<evidence type="ECO:0008006" key="6">
    <source>
        <dbReference type="Google" id="ProtNLM"/>
    </source>
</evidence>
<organism evidence="4 5">
    <name type="scientific">Peronospora matthiolae</name>
    <dbReference type="NCBI Taxonomy" id="2874970"/>
    <lineage>
        <taxon>Eukaryota</taxon>
        <taxon>Sar</taxon>
        <taxon>Stramenopiles</taxon>
        <taxon>Oomycota</taxon>
        <taxon>Peronosporomycetes</taxon>
        <taxon>Peronosporales</taxon>
        <taxon>Peronosporaceae</taxon>
        <taxon>Peronospora</taxon>
    </lineage>
</organism>
<keyword evidence="3" id="KW-0472">Membrane</keyword>
<name>A0AAV1T6D2_9STRA</name>
<proteinExistence type="predicted"/>
<dbReference type="EMBL" id="CAKLBY020000028">
    <property type="protein sequence ID" value="CAK7904562.1"/>
    <property type="molecule type" value="Genomic_DNA"/>
</dbReference>
<keyword evidence="1" id="KW-0812">Transmembrane</keyword>
<dbReference type="InterPro" id="IPR036640">
    <property type="entry name" value="ABC1_TM_sf"/>
</dbReference>
<dbReference type="GO" id="GO:0016020">
    <property type="term" value="C:membrane"/>
    <property type="evidence" value="ECO:0007669"/>
    <property type="project" value="InterPro"/>
</dbReference>
<accession>A0AAV1T6D2</accession>
<evidence type="ECO:0000256" key="2">
    <source>
        <dbReference type="ARBA" id="ARBA00022989"/>
    </source>
</evidence>
<evidence type="ECO:0000256" key="3">
    <source>
        <dbReference type="ARBA" id="ARBA00023136"/>
    </source>
</evidence>
<sequence length="75" mass="8072">MLFITPTFLSGITMGVYVIVRKKIIIVEVFALVAMVNNIRAALKQLLLAIGGSSKAKIAYARIDAFLSTSEVLAS</sequence>
<evidence type="ECO:0000256" key="1">
    <source>
        <dbReference type="ARBA" id="ARBA00022692"/>
    </source>
</evidence>